<dbReference type="InterPro" id="IPR057670">
    <property type="entry name" value="SH3_retrovirus"/>
</dbReference>
<keyword evidence="8" id="KW-0378">Hydrolase</keyword>
<keyword evidence="15" id="KW-0233">DNA recombination</keyword>
<evidence type="ECO:0000256" key="3">
    <source>
        <dbReference type="ARBA" id="ARBA00022670"/>
    </source>
</evidence>
<dbReference type="PANTHER" id="PTHR42648:SF11">
    <property type="entry name" value="TRANSPOSON TY4-P GAG-POL POLYPROTEIN"/>
    <property type="match status" value="1"/>
</dbReference>
<dbReference type="InterPro" id="IPR001584">
    <property type="entry name" value="Integrase_cat-core"/>
</dbReference>
<evidence type="ECO:0000256" key="16">
    <source>
        <dbReference type="SAM" id="MobiDB-lite"/>
    </source>
</evidence>
<evidence type="ECO:0000256" key="12">
    <source>
        <dbReference type="ARBA" id="ARBA00022918"/>
    </source>
</evidence>
<dbReference type="Gene3D" id="3.30.420.10">
    <property type="entry name" value="Ribonuclease H-like superfamily/Ribonuclease H"/>
    <property type="match status" value="1"/>
</dbReference>
<keyword evidence="9" id="KW-0067">ATP-binding</keyword>
<protein>
    <submittedName>
        <fullName evidence="18">DNA binding protein</fullName>
    </submittedName>
</protein>
<keyword evidence="2" id="KW-1188">Viral release from host cell</keyword>
<keyword evidence="3" id="KW-0645">Protease</keyword>
<dbReference type="GO" id="GO:0003887">
    <property type="term" value="F:DNA-directed DNA polymerase activity"/>
    <property type="evidence" value="ECO:0007669"/>
    <property type="project" value="UniProtKB-KW"/>
</dbReference>
<dbReference type="GO" id="GO:0003964">
    <property type="term" value="F:RNA-directed DNA polymerase activity"/>
    <property type="evidence" value="ECO:0007669"/>
    <property type="project" value="UniProtKB-KW"/>
</dbReference>
<dbReference type="GO" id="GO:0004519">
    <property type="term" value="F:endonuclease activity"/>
    <property type="evidence" value="ECO:0007669"/>
    <property type="project" value="UniProtKB-KW"/>
</dbReference>
<keyword evidence="10" id="KW-0460">Magnesium</keyword>
<dbReference type="EMBL" id="NBNE01007264">
    <property type="protein sequence ID" value="OWZ00879.1"/>
    <property type="molecule type" value="Genomic_DNA"/>
</dbReference>
<name>A0A225V7E0_9STRA</name>
<evidence type="ECO:0000256" key="9">
    <source>
        <dbReference type="ARBA" id="ARBA00022840"/>
    </source>
</evidence>
<dbReference type="GO" id="GO:0003676">
    <property type="term" value="F:nucleic acid binding"/>
    <property type="evidence" value="ECO:0007669"/>
    <property type="project" value="InterPro"/>
</dbReference>
<dbReference type="Pfam" id="PF22936">
    <property type="entry name" value="Pol_BBD"/>
    <property type="match status" value="1"/>
</dbReference>
<keyword evidence="11" id="KW-0229">DNA integration</keyword>
<dbReference type="GO" id="GO:0046872">
    <property type="term" value="F:metal ion binding"/>
    <property type="evidence" value="ECO:0007669"/>
    <property type="project" value="UniProtKB-KW"/>
</dbReference>
<evidence type="ECO:0000256" key="14">
    <source>
        <dbReference type="ARBA" id="ARBA00023113"/>
    </source>
</evidence>
<keyword evidence="14" id="KW-0917">Virion maturation</keyword>
<feature type="region of interest" description="Disordered" evidence="16">
    <location>
        <begin position="500"/>
        <end position="531"/>
    </location>
</feature>
<evidence type="ECO:0000256" key="10">
    <source>
        <dbReference type="ARBA" id="ARBA00022842"/>
    </source>
</evidence>
<dbReference type="GO" id="GO:0006508">
    <property type="term" value="P:proteolysis"/>
    <property type="evidence" value="ECO:0007669"/>
    <property type="project" value="UniProtKB-KW"/>
</dbReference>
<dbReference type="SUPFAM" id="SSF53098">
    <property type="entry name" value="Ribonuclease H-like"/>
    <property type="match status" value="1"/>
</dbReference>
<evidence type="ECO:0000256" key="4">
    <source>
        <dbReference type="ARBA" id="ARBA00022722"/>
    </source>
</evidence>
<evidence type="ECO:0000313" key="19">
    <source>
        <dbReference type="Proteomes" id="UP000198211"/>
    </source>
</evidence>
<keyword evidence="5" id="KW-0479">Metal-binding</keyword>
<accession>A0A225V7E0</accession>
<keyword evidence="12" id="KW-0695">RNA-directed DNA polymerase</keyword>
<dbReference type="InterPro" id="IPR039537">
    <property type="entry name" value="Retrotran_Ty1/copia-like"/>
</dbReference>
<evidence type="ECO:0000256" key="1">
    <source>
        <dbReference type="ARBA" id="ARBA00002180"/>
    </source>
</evidence>
<dbReference type="InterPro" id="IPR012337">
    <property type="entry name" value="RNaseH-like_sf"/>
</dbReference>
<dbReference type="InterPro" id="IPR025724">
    <property type="entry name" value="GAG-pre-integrase_dom"/>
</dbReference>
<dbReference type="InterPro" id="IPR054722">
    <property type="entry name" value="PolX-like_BBD"/>
</dbReference>
<dbReference type="STRING" id="4795.A0A225V7E0"/>
<dbReference type="AlphaFoldDB" id="A0A225V7E0"/>
<reference evidence="19" key="1">
    <citation type="submission" date="2017-03" db="EMBL/GenBank/DDBJ databases">
        <title>Phytopthora megakarya and P. palmivora, two closely related causual agents of cacao black pod achieved similar genome size and gene model numbers by different mechanisms.</title>
        <authorList>
            <person name="Ali S."/>
            <person name="Shao J."/>
            <person name="Larry D.J."/>
            <person name="Kronmiller B."/>
            <person name="Shen D."/>
            <person name="Strem M.D."/>
            <person name="Melnick R.L."/>
            <person name="Guiltinan M.J."/>
            <person name="Tyler B.M."/>
            <person name="Meinhardt L.W."/>
            <person name="Bailey B.A."/>
        </authorList>
    </citation>
    <scope>NUCLEOTIDE SEQUENCE [LARGE SCALE GENOMIC DNA]</scope>
    <source>
        <strain evidence="19">zdho120</strain>
    </source>
</reference>
<evidence type="ECO:0000256" key="8">
    <source>
        <dbReference type="ARBA" id="ARBA00022801"/>
    </source>
</evidence>
<keyword evidence="6" id="KW-0547">Nucleotide-binding</keyword>
<dbReference type="Proteomes" id="UP000198211">
    <property type="component" value="Unassembled WGS sequence"/>
</dbReference>
<keyword evidence="4" id="KW-0540">Nuclease</keyword>
<evidence type="ECO:0000256" key="13">
    <source>
        <dbReference type="ARBA" id="ARBA00022932"/>
    </source>
</evidence>
<comment type="caution">
    <text evidence="18">The sequence shown here is derived from an EMBL/GenBank/DDBJ whole genome shotgun (WGS) entry which is preliminary data.</text>
</comment>
<dbReference type="Pfam" id="PF25597">
    <property type="entry name" value="SH3_retrovirus"/>
    <property type="match status" value="1"/>
</dbReference>
<dbReference type="GO" id="GO:0015074">
    <property type="term" value="P:DNA integration"/>
    <property type="evidence" value="ECO:0007669"/>
    <property type="project" value="UniProtKB-KW"/>
</dbReference>
<dbReference type="OrthoDB" id="413361at2759"/>
<evidence type="ECO:0000256" key="7">
    <source>
        <dbReference type="ARBA" id="ARBA00022759"/>
    </source>
</evidence>
<dbReference type="GO" id="GO:0008233">
    <property type="term" value="F:peptidase activity"/>
    <property type="evidence" value="ECO:0007669"/>
    <property type="project" value="UniProtKB-KW"/>
</dbReference>
<feature type="domain" description="Integrase catalytic" evidence="17">
    <location>
        <begin position="213"/>
        <end position="377"/>
    </location>
</feature>
<dbReference type="GO" id="GO:0006310">
    <property type="term" value="P:DNA recombination"/>
    <property type="evidence" value="ECO:0007669"/>
    <property type="project" value="UniProtKB-KW"/>
</dbReference>
<evidence type="ECO:0000259" key="17">
    <source>
        <dbReference type="PROSITE" id="PS50994"/>
    </source>
</evidence>
<evidence type="ECO:0000256" key="2">
    <source>
        <dbReference type="ARBA" id="ARBA00022612"/>
    </source>
</evidence>
<sequence length="564" mass="63809">MQNAVSDVVEWTLDAASDCHLCTNKDLLSNTRKNDGPLVFDWENKPARNKGLLGEVRLRVANENKPKAKASIGLSSVLYTPTGMNNLLSLNKLEQGGWEFTKLKGQNVAWLQKGSLLLKLMKSRGRYRLQTQVLPVHRVIAMAQTSSHDNKVLMRWHTRFGHLHYGALQRVVREGDVDGMDLDGHVSAPSERCWTCVQSRIKRMSNKSVDTTRSTRMYHKLMSDMCYVDASTYDGYFHFQLVQDEASRYVWGFLLKRKEEACSVVTRHLEWLLAQGHHIEVFVSDEGRELVNKTFRAFLRSKGVELNWTNSYSPEENGLVEKMNGVVLSRVRSMLTTVDLPDLLWGEAFACAVEVRNVSPSCARAGETPYTRCFRERPDKVLRKSKLENPDKPGIFLGYAQNSISYRVMDLKSGKVRELRTVEFAEDWTVERSYVKILLLNCYAKGKNKLPSQIPFVRLDGWRSSSTERLPDAQLPDVDGRAEIHRDKRHCTEDLRKSPSIVVGTPTTSSGLASSRGPVGGVLSENPTGTAEAGIERRVHADYESGFQHKIMQALMEEAVQKMA</sequence>
<organism evidence="18 19">
    <name type="scientific">Phytophthora megakarya</name>
    <dbReference type="NCBI Taxonomy" id="4795"/>
    <lineage>
        <taxon>Eukaryota</taxon>
        <taxon>Sar</taxon>
        <taxon>Stramenopiles</taxon>
        <taxon>Oomycota</taxon>
        <taxon>Peronosporomycetes</taxon>
        <taxon>Peronosporales</taxon>
        <taxon>Peronosporaceae</taxon>
        <taxon>Phytophthora</taxon>
    </lineage>
</organism>
<dbReference type="PROSITE" id="PS50994">
    <property type="entry name" value="INTEGRASE"/>
    <property type="match status" value="1"/>
</dbReference>
<dbReference type="InterPro" id="IPR036397">
    <property type="entry name" value="RNaseH_sf"/>
</dbReference>
<dbReference type="PANTHER" id="PTHR42648">
    <property type="entry name" value="TRANSPOSASE, PUTATIVE-RELATED"/>
    <property type="match status" value="1"/>
</dbReference>
<comment type="function">
    <text evidence="1">The aspartyl protease (PR) mediates the proteolytic cleavages of the Gag and Gag-Pol polyproteins after assembly of the VLP.</text>
</comment>
<evidence type="ECO:0000313" key="18">
    <source>
        <dbReference type="EMBL" id="OWZ00879.1"/>
    </source>
</evidence>
<evidence type="ECO:0000256" key="5">
    <source>
        <dbReference type="ARBA" id="ARBA00022723"/>
    </source>
</evidence>
<keyword evidence="13" id="KW-0548">Nucleotidyltransferase</keyword>
<dbReference type="Pfam" id="PF00665">
    <property type="entry name" value="rve"/>
    <property type="match status" value="1"/>
</dbReference>
<evidence type="ECO:0000256" key="15">
    <source>
        <dbReference type="ARBA" id="ARBA00023172"/>
    </source>
</evidence>
<proteinExistence type="predicted"/>
<evidence type="ECO:0000256" key="6">
    <source>
        <dbReference type="ARBA" id="ARBA00022741"/>
    </source>
</evidence>
<keyword evidence="19" id="KW-1185">Reference proteome</keyword>
<gene>
    <name evidence="18" type="ORF">PHMEG_00027836</name>
</gene>
<dbReference type="Pfam" id="PF13976">
    <property type="entry name" value="gag_pre-integrs"/>
    <property type="match status" value="1"/>
</dbReference>
<dbReference type="GO" id="GO:0005524">
    <property type="term" value="F:ATP binding"/>
    <property type="evidence" value="ECO:0007669"/>
    <property type="project" value="UniProtKB-KW"/>
</dbReference>
<keyword evidence="7" id="KW-0255">Endonuclease</keyword>
<evidence type="ECO:0000256" key="11">
    <source>
        <dbReference type="ARBA" id="ARBA00022908"/>
    </source>
</evidence>
<keyword evidence="13" id="KW-0808">Transferase</keyword>
<keyword evidence="13" id="KW-0239">DNA-directed DNA polymerase</keyword>